<dbReference type="InterPro" id="IPR034430">
    <property type="entry name" value="PSY"/>
</dbReference>
<feature type="region of interest" description="Disordered" evidence="1">
    <location>
        <begin position="103"/>
        <end position="124"/>
    </location>
</feature>
<keyword evidence="2" id="KW-1133">Transmembrane helix</keyword>
<keyword evidence="5" id="KW-1185">Reference proteome</keyword>
<dbReference type="AlphaFoldDB" id="A0A5N5LER6"/>
<evidence type="ECO:0000256" key="3">
    <source>
        <dbReference type="SAM" id="SignalP"/>
    </source>
</evidence>
<dbReference type="EMBL" id="VDCV01000009">
    <property type="protein sequence ID" value="KAB5541120.1"/>
    <property type="molecule type" value="Genomic_DNA"/>
</dbReference>
<evidence type="ECO:0000256" key="2">
    <source>
        <dbReference type="SAM" id="Phobius"/>
    </source>
</evidence>
<accession>A0A5N5LER6</accession>
<dbReference type="PANTHER" id="PTHR37177">
    <property type="entry name" value="PROTEIN PSY1"/>
    <property type="match status" value="1"/>
</dbReference>
<keyword evidence="2" id="KW-0472">Membrane</keyword>
<sequence length="124" mass="13565">MAFGVRLCLCLLLVFAVISSARNTISFSVCAMGRLDSVDMVGSASILVPACWLLSIYYLANHSTFEPNVDLMVSKHYNMYADNEKASAIKGRSLKMTLSDYGDPMANSGHDPSHRVKNWGGRKG</sequence>
<protein>
    <submittedName>
        <fullName evidence="4">Uncharacterized protein</fullName>
    </submittedName>
</protein>
<organism evidence="4 5">
    <name type="scientific">Salix brachista</name>
    <dbReference type="NCBI Taxonomy" id="2182728"/>
    <lineage>
        <taxon>Eukaryota</taxon>
        <taxon>Viridiplantae</taxon>
        <taxon>Streptophyta</taxon>
        <taxon>Embryophyta</taxon>
        <taxon>Tracheophyta</taxon>
        <taxon>Spermatophyta</taxon>
        <taxon>Magnoliopsida</taxon>
        <taxon>eudicotyledons</taxon>
        <taxon>Gunneridae</taxon>
        <taxon>Pentapetalae</taxon>
        <taxon>rosids</taxon>
        <taxon>fabids</taxon>
        <taxon>Malpighiales</taxon>
        <taxon>Salicaceae</taxon>
        <taxon>Saliceae</taxon>
        <taxon>Salix</taxon>
    </lineage>
</organism>
<name>A0A5N5LER6_9ROSI</name>
<evidence type="ECO:0000256" key="1">
    <source>
        <dbReference type="SAM" id="MobiDB-lite"/>
    </source>
</evidence>
<dbReference type="PANTHER" id="PTHR37177:SF4">
    <property type="entry name" value="PROTEIN PSY1"/>
    <property type="match status" value="1"/>
</dbReference>
<feature type="compositionally biased region" description="Basic residues" evidence="1">
    <location>
        <begin position="115"/>
        <end position="124"/>
    </location>
</feature>
<comment type="caution">
    <text evidence="4">The sequence shown here is derived from an EMBL/GenBank/DDBJ whole genome shotgun (WGS) entry which is preliminary data.</text>
</comment>
<gene>
    <name evidence="4" type="ORF">DKX38_014094</name>
</gene>
<feature type="transmembrane region" description="Helical" evidence="2">
    <location>
        <begin position="42"/>
        <end position="60"/>
    </location>
</feature>
<keyword evidence="3" id="KW-0732">Signal</keyword>
<evidence type="ECO:0000313" key="5">
    <source>
        <dbReference type="Proteomes" id="UP000326939"/>
    </source>
</evidence>
<evidence type="ECO:0000313" key="4">
    <source>
        <dbReference type="EMBL" id="KAB5541120.1"/>
    </source>
</evidence>
<dbReference type="Proteomes" id="UP000326939">
    <property type="component" value="Chromosome 9"/>
</dbReference>
<keyword evidence="2" id="KW-0812">Transmembrane</keyword>
<feature type="signal peptide" evidence="3">
    <location>
        <begin position="1"/>
        <end position="21"/>
    </location>
</feature>
<feature type="chain" id="PRO_5024450861" evidence="3">
    <location>
        <begin position="22"/>
        <end position="124"/>
    </location>
</feature>
<reference evidence="5" key="1">
    <citation type="journal article" date="2019" name="Gigascience">
        <title>De novo genome assembly of the endangered Acer yangbiense, a plant species with extremely small populations endemic to Yunnan Province, China.</title>
        <authorList>
            <person name="Yang J."/>
            <person name="Wariss H.M."/>
            <person name="Tao L."/>
            <person name="Zhang R."/>
            <person name="Yun Q."/>
            <person name="Hollingsworth P."/>
            <person name="Dao Z."/>
            <person name="Luo G."/>
            <person name="Guo H."/>
            <person name="Ma Y."/>
            <person name="Sun W."/>
        </authorList>
    </citation>
    <scope>NUCLEOTIDE SEQUENCE [LARGE SCALE GENOMIC DNA]</scope>
    <source>
        <strain evidence="5">cv. br00</strain>
    </source>
</reference>
<proteinExistence type="predicted"/>